<dbReference type="RefSeq" id="XP_029648885.1">
    <property type="nucleotide sequence ID" value="XM_029793025.2"/>
</dbReference>
<keyword evidence="1" id="KW-1185">Reference proteome</keyword>
<dbReference type="Pfam" id="PF15160">
    <property type="entry name" value="SASRP1"/>
    <property type="match status" value="1"/>
</dbReference>
<dbReference type="InterPro" id="IPR029165">
    <property type="entry name" value="SASRP1"/>
</dbReference>
<dbReference type="Proteomes" id="UP000515154">
    <property type="component" value="Linkage group LG2"/>
</dbReference>
<gene>
    <name evidence="2" type="primary">LOC115222699</name>
</gene>
<dbReference type="KEGG" id="osn:115222699"/>
<dbReference type="PANTHER" id="PTHR35845:SF1">
    <property type="entry name" value="SPERMATOGENESIS-ASSOCIATED SERINE-RICH PROTEIN 1"/>
    <property type="match status" value="1"/>
</dbReference>
<dbReference type="PANTHER" id="PTHR35845">
    <property type="entry name" value="SPERMATOGENESIS-ASSOCIATED SERINE-RICH PROTEIN 1"/>
    <property type="match status" value="1"/>
</dbReference>
<reference evidence="2" key="1">
    <citation type="submission" date="2025-08" db="UniProtKB">
        <authorList>
            <consortium name="RefSeq"/>
        </authorList>
    </citation>
    <scope>IDENTIFICATION</scope>
</reference>
<proteinExistence type="predicted"/>
<accession>A0A6P7TF18</accession>
<evidence type="ECO:0000313" key="1">
    <source>
        <dbReference type="Proteomes" id="UP000515154"/>
    </source>
</evidence>
<sequence>MLHIIENPKVTAENYPTVEDEWLFHQNCAKRIHTYLFGVSEATKLEFSKYYQLSAAKDREWLPIRKRPGKMIDKRNGRPCINLGDKFYKTVEFSPDFFKNGAPVSPPVFGIGGKKDETFIPISKGTVHKTLFASNRRQQQLTEEVQAVIELDNWRPAPPLKFYKGIPTS</sequence>
<protein>
    <submittedName>
        <fullName evidence="2">Spermatogenesis-associated serine-rich protein 1-like isoform X1</fullName>
    </submittedName>
</protein>
<organism evidence="1 2">
    <name type="scientific">Octopus sinensis</name>
    <name type="common">East Asian common octopus</name>
    <dbReference type="NCBI Taxonomy" id="2607531"/>
    <lineage>
        <taxon>Eukaryota</taxon>
        <taxon>Metazoa</taxon>
        <taxon>Spiralia</taxon>
        <taxon>Lophotrochozoa</taxon>
        <taxon>Mollusca</taxon>
        <taxon>Cephalopoda</taxon>
        <taxon>Coleoidea</taxon>
        <taxon>Octopodiformes</taxon>
        <taxon>Octopoda</taxon>
        <taxon>Incirrata</taxon>
        <taxon>Octopodidae</taxon>
        <taxon>Octopus</taxon>
    </lineage>
</organism>
<evidence type="ECO:0000313" key="2">
    <source>
        <dbReference type="RefSeq" id="XP_029648885.1"/>
    </source>
</evidence>
<dbReference type="AlphaFoldDB" id="A0A6P7TF18"/>
<name>A0A6P7TF18_9MOLL</name>